<evidence type="ECO:0000256" key="3">
    <source>
        <dbReference type="ARBA" id="ARBA00022723"/>
    </source>
</evidence>
<protein>
    <recommendedName>
        <fullName evidence="2">superoxide dismutase</fullName>
        <ecNumber evidence="2">1.15.1.1</ecNumber>
    </recommendedName>
</protein>
<dbReference type="Gene3D" id="1.10.287.990">
    <property type="entry name" value="Fe,Mn superoxide dismutase (SOD) domain"/>
    <property type="match status" value="1"/>
</dbReference>
<dbReference type="AlphaFoldDB" id="A0A2S4V0H9"/>
<gene>
    <name evidence="7" type="ORF">PSTT_11383</name>
</gene>
<evidence type="ECO:0000256" key="4">
    <source>
        <dbReference type="ARBA" id="ARBA00023002"/>
    </source>
</evidence>
<feature type="region of interest" description="Disordered" evidence="5">
    <location>
        <begin position="70"/>
        <end position="111"/>
    </location>
</feature>
<dbReference type="Proteomes" id="UP000239156">
    <property type="component" value="Unassembled WGS sequence"/>
</dbReference>
<dbReference type="GO" id="GO:0005739">
    <property type="term" value="C:mitochondrion"/>
    <property type="evidence" value="ECO:0007669"/>
    <property type="project" value="TreeGrafter"/>
</dbReference>
<dbReference type="Pfam" id="PF00081">
    <property type="entry name" value="Sod_Fe_N"/>
    <property type="match status" value="1"/>
</dbReference>
<feature type="domain" description="Manganese/iron superoxide dismutase N-terminal" evidence="6">
    <location>
        <begin position="9"/>
        <end position="70"/>
    </location>
</feature>
<evidence type="ECO:0000259" key="6">
    <source>
        <dbReference type="Pfam" id="PF00081"/>
    </source>
</evidence>
<organism evidence="7 8">
    <name type="scientific">Puccinia striiformis</name>
    <dbReference type="NCBI Taxonomy" id="27350"/>
    <lineage>
        <taxon>Eukaryota</taxon>
        <taxon>Fungi</taxon>
        <taxon>Dikarya</taxon>
        <taxon>Basidiomycota</taxon>
        <taxon>Pucciniomycotina</taxon>
        <taxon>Pucciniomycetes</taxon>
        <taxon>Pucciniales</taxon>
        <taxon>Pucciniaceae</taxon>
        <taxon>Puccinia</taxon>
    </lineage>
</organism>
<dbReference type="InterPro" id="IPR050265">
    <property type="entry name" value="Fe/Mn_Superoxide_Dismutase"/>
</dbReference>
<evidence type="ECO:0000256" key="5">
    <source>
        <dbReference type="SAM" id="MobiDB-lite"/>
    </source>
</evidence>
<name>A0A2S4V0H9_9BASI</name>
<sequence length="111" mass="11971">MLRLSRGGEDLEPVISEGIVELHHSKHHTVCVNRLNAAEDVIGNALNAGDISKQIELQAAIKFNGDGDLNIQDRPCLQPQDEQFSKDQAPPPVVAEVGHGELDKSASPDKS</sequence>
<dbReference type="SUPFAM" id="SSF46609">
    <property type="entry name" value="Fe,Mn superoxide dismutase (SOD), N-terminal domain"/>
    <property type="match status" value="1"/>
</dbReference>
<dbReference type="VEuPathDB" id="FungiDB:PSTT_11383"/>
<dbReference type="PANTHER" id="PTHR11404">
    <property type="entry name" value="SUPEROXIDE DISMUTASE 2"/>
    <property type="match status" value="1"/>
</dbReference>
<evidence type="ECO:0000313" key="7">
    <source>
        <dbReference type="EMBL" id="POW03027.1"/>
    </source>
</evidence>
<accession>A0A2S4V0H9</accession>
<dbReference type="InterPro" id="IPR019831">
    <property type="entry name" value="Mn/Fe_SOD_N"/>
</dbReference>
<feature type="compositionally biased region" description="Basic and acidic residues" evidence="5">
    <location>
        <begin position="98"/>
        <end position="111"/>
    </location>
</feature>
<evidence type="ECO:0000313" key="8">
    <source>
        <dbReference type="Proteomes" id="UP000239156"/>
    </source>
</evidence>
<dbReference type="GO" id="GO:0004784">
    <property type="term" value="F:superoxide dismutase activity"/>
    <property type="evidence" value="ECO:0007669"/>
    <property type="project" value="UniProtKB-EC"/>
</dbReference>
<keyword evidence="4" id="KW-0560">Oxidoreductase</keyword>
<keyword evidence="8" id="KW-1185">Reference proteome</keyword>
<comment type="similarity">
    <text evidence="1">Belongs to the iron/manganese superoxide dismutase family.</text>
</comment>
<proteinExistence type="inferred from homology"/>
<reference evidence="7" key="1">
    <citation type="submission" date="2017-12" db="EMBL/GenBank/DDBJ databases">
        <title>Gene loss provides genomic basis for host adaptation in cereal stripe rust fungi.</title>
        <authorList>
            <person name="Xia C."/>
        </authorList>
    </citation>
    <scope>NUCLEOTIDE SEQUENCE [LARGE SCALE GENOMIC DNA]</scope>
    <source>
        <strain evidence="7">93-210</strain>
    </source>
</reference>
<evidence type="ECO:0000256" key="2">
    <source>
        <dbReference type="ARBA" id="ARBA00012682"/>
    </source>
</evidence>
<dbReference type="PANTHER" id="PTHR11404:SF6">
    <property type="entry name" value="SUPEROXIDE DISMUTASE [MN], MITOCHONDRIAL"/>
    <property type="match status" value="1"/>
</dbReference>
<dbReference type="EC" id="1.15.1.1" evidence="2"/>
<dbReference type="VEuPathDB" id="FungiDB:PSHT_03029"/>
<dbReference type="GO" id="GO:0030145">
    <property type="term" value="F:manganese ion binding"/>
    <property type="evidence" value="ECO:0007669"/>
    <property type="project" value="TreeGrafter"/>
</dbReference>
<dbReference type="EMBL" id="PKSL01000132">
    <property type="protein sequence ID" value="POW03027.1"/>
    <property type="molecule type" value="Genomic_DNA"/>
</dbReference>
<dbReference type="InterPro" id="IPR036324">
    <property type="entry name" value="Mn/Fe_SOD_N_sf"/>
</dbReference>
<evidence type="ECO:0000256" key="1">
    <source>
        <dbReference type="ARBA" id="ARBA00008714"/>
    </source>
</evidence>
<comment type="caution">
    <text evidence="7">The sequence shown here is derived from an EMBL/GenBank/DDBJ whole genome shotgun (WGS) entry which is preliminary data.</text>
</comment>
<keyword evidence="3" id="KW-0479">Metal-binding</keyword>